<keyword evidence="2" id="KW-0560">Oxidoreductase</keyword>
<dbReference type="PRINTS" id="PR00081">
    <property type="entry name" value="GDHRDH"/>
</dbReference>
<evidence type="ECO:0000313" key="3">
    <source>
        <dbReference type="EMBL" id="KAF2214424.1"/>
    </source>
</evidence>
<reference evidence="3" key="1">
    <citation type="journal article" date="2020" name="Stud. Mycol.">
        <title>101 Dothideomycetes genomes: a test case for predicting lifestyles and emergence of pathogens.</title>
        <authorList>
            <person name="Haridas S."/>
            <person name="Albert R."/>
            <person name="Binder M."/>
            <person name="Bloem J."/>
            <person name="Labutti K."/>
            <person name="Salamov A."/>
            <person name="Andreopoulos B."/>
            <person name="Baker S."/>
            <person name="Barry K."/>
            <person name="Bills G."/>
            <person name="Bluhm B."/>
            <person name="Cannon C."/>
            <person name="Castanera R."/>
            <person name="Culley D."/>
            <person name="Daum C."/>
            <person name="Ezra D."/>
            <person name="Gonzalez J."/>
            <person name="Henrissat B."/>
            <person name="Kuo A."/>
            <person name="Liang C."/>
            <person name="Lipzen A."/>
            <person name="Lutzoni F."/>
            <person name="Magnuson J."/>
            <person name="Mondo S."/>
            <person name="Nolan M."/>
            <person name="Ohm R."/>
            <person name="Pangilinan J."/>
            <person name="Park H.-J."/>
            <person name="Ramirez L."/>
            <person name="Alfaro M."/>
            <person name="Sun H."/>
            <person name="Tritt A."/>
            <person name="Yoshinaga Y."/>
            <person name="Zwiers L.-H."/>
            <person name="Turgeon B."/>
            <person name="Goodwin S."/>
            <person name="Spatafora J."/>
            <person name="Crous P."/>
            <person name="Grigoriev I."/>
        </authorList>
    </citation>
    <scope>NUCLEOTIDE SEQUENCE</scope>
    <source>
        <strain evidence="3">SCOH1-5</strain>
    </source>
</reference>
<proteinExistence type="inferred from homology"/>
<gene>
    <name evidence="3" type="ORF">CERZMDRAFT_83125</name>
</gene>
<evidence type="ECO:0000313" key="4">
    <source>
        <dbReference type="Proteomes" id="UP000799539"/>
    </source>
</evidence>
<dbReference type="Gene3D" id="3.40.50.720">
    <property type="entry name" value="NAD(P)-binding Rossmann-like Domain"/>
    <property type="match status" value="1"/>
</dbReference>
<name>A0A6A6FMA2_9PEZI</name>
<evidence type="ECO:0000256" key="2">
    <source>
        <dbReference type="ARBA" id="ARBA00023002"/>
    </source>
</evidence>
<dbReference type="InterPro" id="IPR036291">
    <property type="entry name" value="NAD(P)-bd_dom_sf"/>
</dbReference>
<dbReference type="GO" id="GO:0005737">
    <property type="term" value="C:cytoplasm"/>
    <property type="evidence" value="ECO:0007669"/>
    <property type="project" value="TreeGrafter"/>
</dbReference>
<comment type="similarity">
    <text evidence="1">Belongs to the short-chain dehydrogenases/reductases (SDR) family.</text>
</comment>
<protein>
    <submittedName>
        <fullName evidence="3">Uncharacterized protein</fullName>
    </submittedName>
</protein>
<dbReference type="PANTHER" id="PTHR44229:SF4">
    <property type="entry name" value="15-HYDROXYPROSTAGLANDIN DEHYDROGENASE [NAD(+)]"/>
    <property type="match status" value="1"/>
</dbReference>
<evidence type="ECO:0000256" key="1">
    <source>
        <dbReference type="ARBA" id="ARBA00006484"/>
    </source>
</evidence>
<dbReference type="OrthoDB" id="5371740at2759"/>
<dbReference type="EMBL" id="ML992668">
    <property type="protein sequence ID" value="KAF2214424.1"/>
    <property type="molecule type" value="Genomic_DNA"/>
</dbReference>
<sequence length="464" mass="50933">MYVLYKRALLTSLFVQRAWEHALDKHTRLLVTGQLNEGTVWLRNFTFTKFGIPKFAPHFFLSRRRCRWSTAYPGEQGLEASRSPEAIDMDDAVSCLPIFYPSIFSMIEDSCDARRNGEGGLLDAACVAPKRISRALTRQLTFVDVERSVTMSGENGSLNEYDDAENNSNGNGTVAHGNGFVNGGNSEDNRKVAIVTGATSGIGLALAQHLHRTQNYRIALVGRNFDKGIHVSSPFNDPSAAQFFQCDVGSYESQKEMFLSVWKTWGQIDLCCLNAGNGDIGDVDNCRKDGESGRTVQKEGVGDMPAEPELSDTEACYRELIYGVRLAMHFMQFNPRTLLSGDLDAPRGKVIVNASIGGAVSCPSYSSAVIQFVKGMAESCKRKEGVWVNCVSSETVAAQTMPQECVEGVSEECLRPFSTVIAAYDVFINDKTGEVGKVLEALADNLCWYELPEPSNADRLLSSI</sequence>
<dbReference type="AlphaFoldDB" id="A0A6A6FMA2"/>
<dbReference type="PANTHER" id="PTHR44229">
    <property type="entry name" value="15-HYDROXYPROSTAGLANDIN DEHYDROGENASE [NAD(+)]"/>
    <property type="match status" value="1"/>
</dbReference>
<dbReference type="SUPFAM" id="SSF51735">
    <property type="entry name" value="NAD(P)-binding Rossmann-fold domains"/>
    <property type="match status" value="1"/>
</dbReference>
<keyword evidence="4" id="KW-1185">Reference proteome</keyword>
<dbReference type="Proteomes" id="UP000799539">
    <property type="component" value="Unassembled WGS sequence"/>
</dbReference>
<accession>A0A6A6FMA2</accession>
<dbReference type="InterPro" id="IPR002347">
    <property type="entry name" value="SDR_fam"/>
</dbReference>
<dbReference type="Pfam" id="PF00106">
    <property type="entry name" value="adh_short"/>
    <property type="match status" value="1"/>
</dbReference>
<dbReference type="GO" id="GO:0016616">
    <property type="term" value="F:oxidoreductase activity, acting on the CH-OH group of donors, NAD or NADP as acceptor"/>
    <property type="evidence" value="ECO:0007669"/>
    <property type="project" value="TreeGrafter"/>
</dbReference>
<organism evidence="3 4">
    <name type="scientific">Cercospora zeae-maydis SCOH1-5</name>
    <dbReference type="NCBI Taxonomy" id="717836"/>
    <lineage>
        <taxon>Eukaryota</taxon>
        <taxon>Fungi</taxon>
        <taxon>Dikarya</taxon>
        <taxon>Ascomycota</taxon>
        <taxon>Pezizomycotina</taxon>
        <taxon>Dothideomycetes</taxon>
        <taxon>Dothideomycetidae</taxon>
        <taxon>Mycosphaerellales</taxon>
        <taxon>Mycosphaerellaceae</taxon>
        <taxon>Cercospora</taxon>
    </lineage>
</organism>